<gene>
    <name evidence="12" type="ORF">Z043_110146</name>
</gene>
<dbReference type="InterPro" id="IPR026112">
    <property type="entry name" value="AMN"/>
</dbReference>
<dbReference type="GO" id="GO:0016324">
    <property type="term" value="C:apical plasma membrane"/>
    <property type="evidence" value="ECO:0007669"/>
    <property type="project" value="TreeGrafter"/>
</dbReference>
<evidence type="ECO:0000256" key="7">
    <source>
        <dbReference type="ARBA" id="ARBA00022927"/>
    </source>
</evidence>
<name>A0A0P7X901_SCLFO</name>
<dbReference type="Proteomes" id="UP000034805">
    <property type="component" value="Unassembled WGS sequence"/>
</dbReference>
<proteinExistence type="predicted"/>
<dbReference type="GO" id="GO:0015031">
    <property type="term" value="P:protein transport"/>
    <property type="evidence" value="ECO:0007669"/>
    <property type="project" value="UniProtKB-KW"/>
</dbReference>
<evidence type="ECO:0000256" key="1">
    <source>
        <dbReference type="ARBA" id="ARBA00004251"/>
    </source>
</evidence>
<dbReference type="EMBL" id="JARO02003200">
    <property type="protein sequence ID" value="KPP70980.1"/>
    <property type="molecule type" value="Genomic_DNA"/>
</dbReference>
<dbReference type="PANTHER" id="PTHR14995">
    <property type="entry name" value="AMNIONLESS"/>
    <property type="match status" value="1"/>
</dbReference>
<evidence type="ECO:0000256" key="11">
    <source>
        <dbReference type="SAM" id="SignalP"/>
    </source>
</evidence>
<feature type="transmembrane region" description="Helical" evidence="10">
    <location>
        <begin position="369"/>
        <end position="391"/>
    </location>
</feature>
<evidence type="ECO:0000313" key="12">
    <source>
        <dbReference type="EMBL" id="KPP70980.1"/>
    </source>
</evidence>
<keyword evidence="5 10" id="KW-0812">Transmembrane</keyword>
<dbReference type="STRING" id="113540.ENSSFOP00015012375"/>
<keyword evidence="4" id="KW-1003">Cell membrane</keyword>
<keyword evidence="7" id="KW-0653">Protein transport</keyword>
<keyword evidence="9 10" id="KW-0472">Membrane</keyword>
<comment type="caution">
    <text evidence="12">The sequence shown here is derived from an EMBL/GenBank/DDBJ whole genome shotgun (WGS) entry which is preliminary data.</text>
</comment>
<evidence type="ECO:0000256" key="3">
    <source>
        <dbReference type="ARBA" id="ARBA00022448"/>
    </source>
</evidence>
<keyword evidence="3" id="KW-0813">Transport</keyword>
<evidence type="ECO:0000256" key="6">
    <source>
        <dbReference type="ARBA" id="ARBA00022729"/>
    </source>
</evidence>
<keyword evidence="6 11" id="KW-0732">Signal</keyword>
<protein>
    <recommendedName>
        <fullName evidence="2">Protein amnionless</fullName>
    </recommendedName>
</protein>
<evidence type="ECO:0000256" key="10">
    <source>
        <dbReference type="SAM" id="Phobius"/>
    </source>
</evidence>
<dbReference type="PANTHER" id="PTHR14995:SF2">
    <property type="entry name" value="PROTEIN AMNIONLESS"/>
    <property type="match status" value="1"/>
</dbReference>
<evidence type="ECO:0000256" key="4">
    <source>
        <dbReference type="ARBA" id="ARBA00022475"/>
    </source>
</evidence>
<accession>A0A0P7X901</accession>
<dbReference type="GO" id="GO:0006898">
    <property type="term" value="P:receptor-mediated endocytosis"/>
    <property type="evidence" value="ECO:0007669"/>
    <property type="project" value="TreeGrafter"/>
</dbReference>
<reference evidence="12 13" key="1">
    <citation type="submission" date="2015-08" db="EMBL/GenBank/DDBJ databases">
        <title>The genome of the Asian arowana (Scleropages formosus).</title>
        <authorList>
            <person name="Tan M.H."/>
            <person name="Gan H.M."/>
            <person name="Croft L.J."/>
            <person name="Austin C.M."/>
        </authorList>
    </citation>
    <scope>NUCLEOTIDE SEQUENCE [LARGE SCALE GENOMIC DNA]</scope>
    <source>
        <strain evidence="12">Aro1</strain>
    </source>
</reference>
<dbReference type="GO" id="GO:0030139">
    <property type="term" value="C:endocytic vesicle"/>
    <property type="evidence" value="ECO:0007669"/>
    <property type="project" value="TreeGrafter"/>
</dbReference>
<feature type="chain" id="PRO_5010627631" description="Protein amnionless" evidence="11">
    <location>
        <begin position="20"/>
        <end position="471"/>
    </location>
</feature>
<dbReference type="KEGG" id="sfm:108922528"/>
<evidence type="ECO:0000256" key="5">
    <source>
        <dbReference type="ARBA" id="ARBA00022692"/>
    </source>
</evidence>
<evidence type="ECO:0000256" key="2">
    <source>
        <dbReference type="ARBA" id="ARBA00021200"/>
    </source>
</evidence>
<evidence type="ECO:0000256" key="9">
    <source>
        <dbReference type="ARBA" id="ARBA00023136"/>
    </source>
</evidence>
<evidence type="ECO:0000313" key="13">
    <source>
        <dbReference type="Proteomes" id="UP000034805"/>
    </source>
</evidence>
<keyword evidence="8 10" id="KW-1133">Transmembrane helix</keyword>
<dbReference type="OrthoDB" id="10067964at2759"/>
<sequence>MSPAAVGFLLLCLLGRTSALYKQWLLNTNFENGTNWDKGTVPCSSDRIHFLAQREVSVYVEAAHSILEMNLPLDGEFILSQEAGFMASSGDTGCGPGSTVIFRDSEDLQWFNPSMWQAATSWDDLEKGSFLFSVHDESVPCPHDDVVFHASSSFRVDTTGNKPEVPVRSLSILGYKFTSNEEFTRYLGSPSGRLQFHGDSSVYPGKPACTDASGCTCDNSANHDRICAATTCSPTDCRKPLHPVGHCCNVCGAIVLLQSTSMFNLESYRQRLQHLFLIQPPYRHVRMAISKVFQIHWLLRLLPRAAADEVQLLLLDGETGAESGMVAENLAREIVKDALLQGEHLGISSAEFKASSGNSSEVTESKMGLVASITVGILLLLSFLLLLGFLFQRGIIKVPSLPSLSSWRKANEIGELGGPLDHGFDNPMFDKPVMMPAELGLYTPDPVNFITVTSSGVHFVNPVYDDTDFNA</sequence>
<dbReference type="Pfam" id="PF14828">
    <property type="entry name" value="Amnionless"/>
    <property type="match status" value="1"/>
</dbReference>
<comment type="subcellular location">
    <subcellularLocation>
        <location evidence="1">Cell membrane</location>
        <topology evidence="1">Single-pass type I membrane protein</topology>
    </subcellularLocation>
</comment>
<evidence type="ECO:0000256" key="8">
    <source>
        <dbReference type="ARBA" id="ARBA00022989"/>
    </source>
</evidence>
<feature type="signal peptide" evidence="11">
    <location>
        <begin position="1"/>
        <end position="19"/>
    </location>
</feature>
<dbReference type="AlphaFoldDB" id="A0A0P7X901"/>
<organism evidence="12 13">
    <name type="scientific">Scleropages formosus</name>
    <name type="common">Asian bonytongue</name>
    <name type="synonym">Osteoglossum formosum</name>
    <dbReference type="NCBI Taxonomy" id="113540"/>
    <lineage>
        <taxon>Eukaryota</taxon>
        <taxon>Metazoa</taxon>
        <taxon>Chordata</taxon>
        <taxon>Craniata</taxon>
        <taxon>Vertebrata</taxon>
        <taxon>Euteleostomi</taxon>
        <taxon>Actinopterygii</taxon>
        <taxon>Neopterygii</taxon>
        <taxon>Teleostei</taxon>
        <taxon>Osteoglossocephala</taxon>
        <taxon>Osteoglossomorpha</taxon>
        <taxon>Osteoglossiformes</taxon>
        <taxon>Osteoglossidae</taxon>
        <taxon>Scleropages</taxon>
    </lineage>
</organism>